<dbReference type="PANTHER" id="PTHR12385">
    <property type="entry name" value="CHOLINE TRANSPORTER-LIKE (SLC FAMILY 44)"/>
    <property type="match status" value="1"/>
</dbReference>
<evidence type="ECO:0000256" key="3">
    <source>
        <dbReference type="ARBA" id="ARBA00022692"/>
    </source>
</evidence>
<keyword evidence="5 7" id="KW-0472">Membrane</keyword>
<protein>
    <submittedName>
        <fullName evidence="8">Uncharacterized protein</fullName>
    </submittedName>
</protein>
<feature type="transmembrane region" description="Helical" evidence="7">
    <location>
        <begin position="425"/>
        <end position="446"/>
    </location>
</feature>
<evidence type="ECO:0000256" key="5">
    <source>
        <dbReference type="ARBA" id="ARBA00023136"/>
    </source>
</evidence>
<gene>
    <name evidence="8" type="ORF">PFMG_00739</name>
</gene>
<accession>A0A0L1I5V4</accession>
<reference evidence="9" key="1">
    <citation type="submission" date="2015-07" db="EMBL/GenBank/DDBJ databases">
        <title>Annotation of Plasmodium falciparum IGH-CR14.</title>
        <authorList>
            <consortium name="The Broad Institute Genome Sequencing Platform"/>
            <person name="Volkman S.K."/>
            <person name="Neafsey D.E."/>
            <person name="Dash A.P."/>
            <person name="Chitnis C.E."/>
            <person name="Hartl D.L."/>
            <person name="Young S.K."/>
            <person name="Zeng Q."/>
            <person name="Koehrsen M."/>
            <person name="Alvarado L."/>
            <person name="Berlin A."/>
            <person name="Borenstein D."/>
            <person name="Chapman S.B."/>
            <person name="Chen Z."/>
            <person name="Engels R."/>
            <person name="Freedman E."/>
            <person name="Gellesch M."/>
            <person name="Goldberg J."/>
            <person name="Griggs A."/>
            <person name="Gujja S."/>
            <person name="Heilman E.R."/>
            <person name="Heiman D.I."/>
            <person name="Howarth C."/>
            <person name="Jen D."/>
            <person name="Larson L."/>
            <person name="Mehta T."/>
            <person name="Neiman D."/>
            <person name="Park D."/>
            <person name="Pearson M."/>
            <person name="Roberts A."/>
            <person name="Saif S."/>
            <person name="Shea T."/>
            <person name="Shenoy N."/>
            <person name="Sisk P."/>
            <person name="Stolte C."/>
            <person name="Sykes S."/>
            <person name="Walk T."/>
            <person name="White J."/>
            <person name="Yandava C."/>
            <person name="Haas B."/>
            <person name="Henn M.R."/>
            <person name="Nusbaum C."/>
            <person name="Birren B."/>
        </authorList>
    </citation>
    <scope>NUCLEOTIDE SEQUENCE [LARGE SCALE GENOMIC DNA]</scope>
    <source>
        <strain evidence="9">IGH-CR14</strain>
    </source>
</reference>
<evidence type="ECO:0000256" key="2">
    <source>
        <dbReference type="ARBA" id="ARBA00007168"/>
    </source>
</evidence>
<sequence>MEEREYKPLIEEVDNGNNIIINNKEYYNMYENNNINNDNINIHERVPLGTPLTYISGNPGDYIQHIDMYNVEEEKKGKKRLATDIKYFNYFVTYFMISLIIIFYYFYYGKYSRILYGINYNGKICGKDLHKYPYLYFPLTPKNPKPEILSTYAKCLESCPSSNIVSKDIADLNKDKNKYFVESYFFSYKKNNNNNNNIVIDKRGNSATNIVYSDYTKSPNNNLYVEYSLNSPYYDTVNIMNICYPKDKLLREKVAKIIFTDRYKTFVNLFSLHNSFIFIFLFVFTTIVLCFLYLLFLYISSTPTFHLFLISFVSLMFFLPIYFIHKHLYMIYNPVKTSLFSHQYFISIFICIIIFIQSFFFLSIFFIYKSTYKNNNKLSFGKFDIFLKPISKIIDSYTSAAYCEIFNNFQRYNDLYSSNFIPNPFFASLIIGTLCGIISSYFITLISSLSDCILYCFVCECYKNQMIDEDPMRNIFTPPMLRNFILEIYDEYNSNL</sequence>
<evidence type="ECO:0000313" key="8">
    <source>
        <dbReference type="EMBL" id="KNG74585.1"/>
    </source>
</evidence>
<proteinExistence type="inferred from homology"/>
<keyword evidence="3 7" id="KW-0812">Transmembrane</keyword>
<dbReference type="GO" id="GO:0016020">
    <property type="term" value="C:membrane"/>
    <property type="evidence" value="ECO:0007669"/>
    <property type="project" value="UniProtKB-SubCell"/>
</dbReference>
<evidence type="ECO:0000256" key="4">
    <source>
        <dbReference type="ARBA" id="ARBA00022989"/>
    </source>
</evidence>
<dbReference type="EMBL" id="GG664993">
    <property type="protein sequence ID" value="KNG74585.1"/>
    <property type="molecule type" value="Genomic_DNA"/>
</dbReference>
<feature type="transmembrane region" description="Helical" evidence="7">
    <location>
        <begin position="305"/>
        <end position="324"/>
    </location>
</feature>
<organism evidence="8 9">
    <name type="scientific">Plasmodium falciparum IGH-CR14</name>
    <dbReference type="NCBI Taxonomy" id="580059"/>
    <lineage>
        <taxon>Eukaryota</taxon>
        <taxon>Sar</taxon>
        <taxon>Alveolata</taxon>
        <taxon>Apicomplexa</taxon>
        <taxon>Aconoidasida</taxon>
        <taxon>Haemosporida</taxon>
        <taxon>Plasmodiidae</taxon>
        <taxon>Plasmodium</taxon>
        <taxon>Plasmodium (Laverania)</taxon>
    </lineage>
</organism>
<comment type="similarity">
    <text evidence="2">Belongs to the CTL (choline transporter-like) family.</text>
</comment>
<keyword evidence="4 7" id="KW-1133">Transmembrane helix</keyword>
<evidence type="ECO:0000256" key="1">
    <source>
        <dbReference type="ARBA" id="ARBA00004141"/>
    </source>
</evidence>
<keyword evidence="6" id="KW-0325">Glycoprotein</keyword>
<comment type="subcellular location">
    <subcellularLocation>
        <location evidence="1">Membrane</location>
        <topology evidence="1">Multi-pass membrane protein</topology>
    </subcellularLocation>
</comment>
<reference evidence="9" key="2">
    <citation type="submission" date="2015-07" db="EMBL/GenBank/DDBJ databases">
        <title>The genome sequence of Plasmodium falciparum IGH-CR14.</title>
        <authorList>
            <consortium name="The Broad Institute Genome Sequencing Platform"/>
            <person name="Volkman S.K."/>
            <person name="Neafsey D.E."/>
            <person name="Dash A.P."/>
            <person name="Chitnis C.E."/>
            <person name="Hartl D.L."/>
            <person name="Young S.K."/>
            <person name="Kodira C.D."/>
            <person name="Zeng Q."/>
            <person name="Koehrsen M."/>
            <person name="Godfrey P."/>
            <person name="Alvarado L."/>
            <person name="Berlin A."/>
            <person name="Borenstein D."/>
            <person name="Chen Z."/>
            <person name="Engels R."/>
            <person name="Freedman E."/>
            <person name="Gellesch M."/>
            <person name="Goldberg J."/>
            <person name="Griggs A."/>
            <person name="Gujja S."/>
            <person name="Heiman D."/>
            <person name="Hepburn T."/>
            <person name="Howarth C."/>
            <person name="Jen D."/>
            <person name="Larson L."/>
            <person name="Lewis B."/>
            <person name="Mehta T."/>
            <person name="Park D."/>
            <person name="Pearson M."/>
            <person name="Roberts A."/>
            <person name="Saif S."/>
            <person name="Shea T."/>
            <person name="Shenoy N."/>
            <person name="Sisk P."/>
            <person name="Stolte C."/>
            <person name="Sykes S."/>
            <person name="Walk T."/>
            <person name="White J."/>
            <person name="Yandava C."/>
            <person name="Wirth D.F."/>
            <person name="Nusbaum C."/>
            <person name="Birren B."/>
        </authorList>
    </citation>
    <scope>NUCLEOTIDE SEQUENCE [LARGE SCALE GENOMIC DNA]</scope>
    <source>
        <strain evidence="9">IGH-CR14</strain>
    </source>
</reference>
<name>A0A0L1I5V4_PLAFA</name>
<dbReference type="AlphaFoldDB" id="A0A0L1I5V4"/>
<dbReference type="Proteomes" id="UP000054562">
    <property type="component" value="Unassembled WGS sequence"/>
</dbReference>
<evidence type="ECO:0000256" key="7">
    <source>
        <dbReference type="SAM" id="Phobius"/>
    </source>
</evidence>
<feature type="transmembrane region" description="Helical" evidence="7">
    <location>
        <begin position="87"/>
        <end position="107"/>
    </location>
</feature>
<dbReference type="OrthoDB" id="420519at2759"/>
<dbReference type="InterPro" id="IPR007603">
    <property type="entry name" value="Choline_transptr-like"/>
</dbReference>
<dbReference type="PANTHER" id="PTHR12385:SF14">
    <property type="entry name" value="CHOLINE TRANSPORTER-LIKE 2"/>
    <property type="match status" value="1"/>
</dbReference>
<dbReference type="GO" id="GO:0022857">
    <property type="term" value="F:transmembrane transporter activity"/>
    <property type="evidence" value="ECO:0007669"/>
    <property type="project" value="InterPro"/>
</dbReference>
<evidence type="ECO:0000256" key="6">
    <source>
        <dbReference type="ARBA" id="ARBA00023180"/>
    </source>
</evidence>
<feature type="transmembrane region" description="Helical" evidence="7">
    <location>
        <begin position="276"/>
        <end position="299"/>
    </location>
</feature>
<evidence type="ECO:0000313" key="9">
    <source>
        <dbReference type="Proteomes" id="UP000054562"/>
    </source>
</evidence>
<feature type="transmembrane region" description="Helical" evidence="7">
    <location>
        <begin position="344"/>
        <end position="368"/>
    </location>
</feature>